<evidence type="ECO:0000313" key="3">
    <source>
        <dbReference type="Proteomes" id="UP000248987"/>
    </source>
</evidence>
<name>A0A327SAD0_9FLAO</name>
<evidence type="ECO:0000259" key="1">
    <source>
        <dbReference type="Pfam" id="PF20274"/>
    </source>
</evidence>
<evidence type="ECO:0000313" key="2">
    <source>
        <dbReference type="EMBL" id="RAJ22727.1"/>
    </source>
</evidence>
<protein>
    <submittedName>
        <fullName evidence="2">Uncharacterized protein UPF0227</fullName>
    </submittedName>
</protein>
<reference evidence="2 3" key="1">
    <citation type="submission" date="2018-06" db="EMBL/GenBank/DDBJ databases">
        <title>Genomic Encyclopedia of Archaeal and Bacterial Type Strains, Phase II (KMG-II): from individual species to whole genera.</title>
        <authorList>
            <person name="Goeker M."/>
        </authorList>
    </citation>
    <scope>NUCLEOTIDE SEQUENCE [LARGE SCALE GENOMIC DNA]</scope>
    <source>
        <strain evidence="2 3">DSM 12408</strain>
    </source>
</reference>
<dbReference type="SUPFAM" id="SSF53474">
    <property type="entry name" value="alpha/beta-Hydrolases"/>
    <property type="match status" value="1"/>
</dbReference>
<comment type="caution">
    <text evidence="2">The sequence shown here is derived from an EMBL/GenBank/DDBJ whole genome shotgun (WGS) entry which is preliminary data.</text>
</comment>
<dbReference type="InterPro" id="IPR046909">
    <property type="entry name" value="cREC_REC"/>
</dbReference>
<dbReference type="Pfam" id="PF05728">
    <property type="entry name" value="UPF0227"/>
    <property type="match status" value="1"/>
</dbReference>
<dbReference type="OrthoDB" id="709829at2"/>
<sequence>MNILYIHGLNGSLSPEKETILKRYGTVQSPTIDYENNPDSILWLYDTYKDAKIELIMGSSMGGFAGYHLSKLLHLPALVFNPALASRSVFQNIPDTPETNGSTISIVLGAKDDVVDPKSTLNFLGDALIHRQDYNISIRHGLEHRIPVPVFQEEVTLFFERLTKPSFKKKRLFLDDIRTIDMVYDKTFESEFDLVRTYDAFVDYIIKHGLPDFISFDNDLGLDDDGALAPDGLAAAKWLVYESDLDLRNLQFKVHSANPVAAEQIRGLLGNYIRFLNKSGK</sequence>
<dbReference type="Gene3D" id="3.40.50.1820">
    <property type="entry name" value="alpha/beta hydrolase"/>
    <property type="match status" value="1"/>
</dbReference>
<dbReference type="EMBL" id="QLLQ01000008">
    <property type="protein sequence ID" value="RAJ22727.1"/>
    <property type="molecule type" value="Genomic_DNA"/>
</dbReference>
<organism evidence="2 3">
    <name type="scientific">Gelidibacter algens</name>
    <dbReference type="NCBI Taxonomy" id="49280"/>
    <lineage>
        <taxon>Bacteria</taxon>
        <taxon>Pseudomonadati</taxon>
        <taxon>Bacteroidota</taxon>
        <taxon>Flavobacteriia</taxon>
        <taxon>Flavobacteriales</taxon>
        <taxon>Flavobacteriaceae</taxon>
        <taxon>Gelidibacter</taxon>
    </lineage>
</organism>
<keyword evidence="3" id="KW-1185">Reference proteome</keyword>
<dbReference type="InterPro" id="IPR008886">
    <property type="entry name" value="UPF0227/Esterase_YqiA"/>
</dbReference>
<accession>A0A327SAD0</accession>
<proteinExistence type="predicted"/>
<dbReference type="InterPro" id="IPR029058">
    <property type="entry name" value="AB_hydrolase_fold"/>
</dbReference>
<dbReference type="Pfam" id="PF20274">
    <property type="entry name" value="cREC_REC"/>
    <property type="match status" value="1"/>
</dbReference>
<dbReference type="AlphaFoldDB" id="A0A327SAD0"/>
<dbReference type="RefSeq" id="WP_083993828.1">
    <property type="nucleotide sequence ID" value="NZ_LZRN01000004.1"/>
</dbReference>
<dbReference type="Proteomes" id="UP000248987">
    <property type="component" value="Unassembled WGS sequence"/>
</dbReference>
<gene>
    <name evidence="2" type="ORF">LX77_02282</name>
</gene>
<feature type="domain" description="Cyclic-phosphate processing Receiver" evidence="1">
    <location>
        <begin position="171"/>
        <end position="269"/>
    </location>
</feature>